<dbReference type="Gene3D" id="3.60.40.10">
    <property type="entry name" value="PPM-type phosphatase domain"/>
    <property type="match status" value="1"/>
</dbReference>
<feature type="region of interest" description="Disordered" evidence="1">
    <location>
        <begin position="1"/>
        <end position="23"/>
    </location>
</feature>
<feature type="domain" description="PPM-type phosphatase" evidence="2">
    <location>
        <begin position="55"/>
        <end position="316"/>
    </location>
</feature>
<gene>
    <name evidence="3" type="ORF">ASTO00021_LOCUS8861</name>
</gene>
<dbReference type="SUPFAM" id="SSF81606">
    <property type="entry name" value="PP2C-like"/>
    <property type="match status" value="1"/>
</dbReference>
<dbReference type="SMART" id="SM00332">
    <property type="entry name" value="PP2Cc"/>
    <property type="match status" value="1"/>
</dbReference>
<dbReference type="PANTHER" id="PTHR13832">
    <property type="entry name" value="PROTEIN PHOSPHATASE 2C"/>
    <property type="match status" value="1"/>
</dbReference>
<accession>A0A7S3LR51</accession>
<name>A0A7S3LR51_9STRA</name>
<organism evidence="3">
    <name type="scientific">Aplanochytrium stocchinoi</name>
    <dbReference type="NCBI Taxonomy" id="215587"/>
    <lineage>
        <taxon>Eukaryota</taxon>
        <taxon>Sar</taxon>
        <taxon>Stramenopiles</taxon>
        <taxon>Bigyra</taxon>
        <taxon>Labyrinthulomycetes</taxon>
        <taxon>Thraustochytrida</taxon>
        <taxon>Thraustochytriidae</taxon>
        <taxon>Aplanochytrium</taxon>
    </lineage>
</organism>
<evidence type="ECO:0000259" key="2">
    <source>
        <dbReference type="PROSITE" id="PS51746"/>
    </source>
</evidence>
<dbReference type="Pfam" id="PF00481">
    <property type="entry name" value="PP2C"/>
    <property type="match status" value="1"/>
</dbReference>
<dbReference type="PROSITE" id="PS51746">
    <property type="entry name" value="PPM_2"/>
    <property type="match status" value="1"/>
</dbReference>
<evidence type="ECO:0000313" key="3">
    <source>
        <dbReference type="EMBL" id="CAE0438629.1"/>
    </source>
</evidence>
<dbReference type="GO" id="GO:0004722">
    <property type="term" value="F:protein serine/threonine phosphatase activity"/>
    <property type="evidence" value="ECO:0007669"/>
    <property type="project" value="InterPro"/>
</dbReference>
<proteinExistence type="predicted"/>
<dbReference type="CDD" id="cd00143">
    <property type="entry name" value="PP2Cc"/>
    <property type="match status" value="1"/>
</dbReference>
<reference evidence="3" key="1">
    <citation type="submission" date="2021-01" db="EMBL/GenBank/DDBJ databases">
        <authorList>
            <person name="Corre E."/>
            <person name="Pelletier E."/>
            <person name="Niang G."/>
            <person name="Scheremetjew M."/>
            <person name="Finn R."/>
            <person name="Kale V."/>
            <person name="Holt S."/>
            <person name="Cochrane G."/>
            <person name="Meng A."/>
            <person name="Brown T."/>
            <person name="Cohen L."/>
        </authorList>
    </citation>
    <scope>NUCLEOTIDE SEQUENCE</scope>
    <source>
        <strain evidence="3">GSBS06</strain>
    </source>
</reference>
<sequence length="326" mass="35768">MYSTPERSIKRKRSNLVTPEPDETDEINHLAYSPRVPIVCDVAEETDTGFVGGLEYGWIERVGQRYKGEDLVYVSNQFAAVFDGHRGRDAAEFCAEKFPVLLKEGTSSFTVSIDVNVDIDSQGLMVHKKVKTLLQNSFIDCHEAAKAGKLKSGTTAVIFYLYHAEDENQLYGLCANAGDSRCVLSVNGKAVRLSKDHKASSKEETERIIKSGGEVIFGQLEGMLEVSRGIGDFDMEPGFIADPHISDPIQIPDTANEFVILATDGLWDVVDDQTAVKLVKAELDKGASPASCASKLADVARDRQTRDDTAVLVISFNTKQILNKSE</sequence>
<dbReference type="AlphaFoldDB" id="A0A7S3LR51"/>
<protein>
    <recommendedName>
        <fullName evidence="2">PPM-type phosphatase domain-containing protein</fullName>
    </recommendedName>
</protein>
<dbReference type="EMBL" id="HBIN01011804">
    <property type="protein sequence ID" value="CAE0438629.1"/>
    <property type="molecule type" value="Transcribed_RNA"/>
</dbReference>
<dbReference type="PANTHER" id="PTHR13832:SF827">
    <property type="entry name" value="PROTEIN PHOSPHATASE 1L"/>
    <property type="match status" value="1"/>
</dbReference>
<evidence type="ECO:0000256" key="1">
    <source>
        <dbReference type="SAM" id="MobiDB-lite"/>
    </source>
</evidence>
<dbReference type="InterPro" id="IPR036457">
    <property type="entry name" value="PPM-type-like_dom_sf"/>
</dbReference>
<dbReference type="InterPro" id="IPR001932">
    <property type="entry name" value="PPM-type_phosphatase-like_dom"/>
</dbReference>
<dbReference type="InterPro" id="IPR015655">
    <property type="entry name" value="PP2C"/>
</dbReference>